<evidence type="ECO:0000256" key="1">
    <source>
        <dbReference type="ARBA" id="ARBA00001971"/>
    </source>
</evidence>
<dbReference type="Proteomes" id="UP001150217">
    <property type="component" value="Unassembled WGS sequence"/>
</dbReference>
<keyword evidence="5" id="KW-0560">Oxidoreductase</keyword>
<name>A0ABQ8VAT2_9AGAR</name>
<dbReference type="SUPFAM" id="SSF48264">
    <property type="entry name" value="Cytochrome P450"/>
    <property type="match status" value="1"/>
</dbReference>
<keyword evidence="7" id="KW-0503">Monooxygenase</keyword>
<evidence type="ECO:0008006" key="10">
    <source>
        <dbReference type="Google" id="ProtNLM"/>
    </source>
</evidence>
<evidence type="ECO:0000256" key="4">
    <source>
        <dbReference type="ARBA" id="ARBA00022723"/>
    </source>
</evidence>
<organism evidence="8 9">
    <name type="scientific">Lentinula lateritia</name>
    <dbReference type="NCBI Taxonomy" id="40482"/>
    <lineage>
        <taxon>Eukaryota</taxon>
        <taxon>Fungi</taxon>
        <taxon>Dikarya</taxon>
        <taxon>Basidiomycota</taxon>
        <taxon>Agaricomycotina</taxon>
        <taxon>Agaricomycetes</taxon>
        <taxon>Agaricomycetidae</taxon>
        <taxon>Agaricales</taxon>
        <taxon>Marasmiineae</taxon>
        <taxon>Omphalotaceae</taxon>
        <taxon>Lentinula</taxon>
    </lineage>
</organism>
<dbReference type="PANTHER" id="PTHR46300">
    <property type="entry name" value="P450, PUTATIVE (EUROFUNG)-RELATED-RELATED"/>
    <property type="match status" value="1"/>
</dbReference>
<dbReference type="InterPro" id="IPR036396">
    <property type="entry name" value="Cyt_P450_sf"/>
</dbReference>
<evidence type="ECO:0000313" key="8">
    <source>
        <dbReference type="EMBL" id="KAJ4484548.1"/>
    </source>
</evidence>
<accession>A0ABQ8VAT2</accession>
<comment type="cofactor">
    <cofactor evidence="1">
        <name>heme</name>
        <dbReference type="ChEBI" id="CHEBI:30413"/>
    </cofactor>
</comment>
<evidence type="ECO:0000313" key="9">
    <source>
        <dbReference type="Proteomes" id="UP001150217"/>
    </source>
</evidence>
<keyword evidence="3" id="KW-0349">Heme</keyword>
<dbReference type="Gene3D" id="1.10.630.10">
    <property type="entry name" value="Cytochrome P450"/>
    <property type="match status" value="1"/>
</dbReference>
<evidence type="ECO:0000256" key="2">
    <source>
        <dbReference type="ARBA" id="ARBA00010617"/>
    </source>
</evidence>
<dbReference type="EMBL" id="JANVFT010000053">
    <property type="protein sequence ID" value="KAJ4484548.1"/>
    <property type="molecule type" value="Genomic_DNA"/>
</dbReference>
<gene>
    <name evidence="8" type="ORF">C8R41DRAFT_921630</name>
</gene>
<sequence length="96" mass="10491">MDIGKSPTLKVMFGIGALILLAVRLALGFKNRAHLPPGPRGLPILGNALQLASVSQIWLMFDKWKSQYGPIMYLNLAGQHIIVLNTKAAALDLLER</sequence>
<proteinExistence type="inferred from homology"/>
<protein>
    <recommendedName>
        <fullName evidence="10">Cytochrome P450</fullName>
    </recommendedName>
</protein>
<keyword evidence="9" id="KW-1185">Reference proteome</keyword>
<evidence type="ECO:0000256" key="3">
    <source>
        <dbReference type="ARBA" id="ARBA00022617"/>
    </source>
</evidence>
<comment type="similarity">
    <text evidence="2">Belongs to the cytochrome P450 family.</text>
</comment>
<keyword evidence="6" id="KW-0408">Iron</keyword>
<dbReference type="InterPro" id="IPR001128">
    <property type="entry name" value="Cyt_P450"/>
</dbReference>
<evidence type="ECO:0000256" key="7">
    <source>
        <dbReference type="ARBA" id="ARBA00023033"/>
    </source>
</evidence>
<dbReference type="Pfam" id="PF00067">
    <property type="entry name" value="p450"/>
    <property type="match status" value="1"/>
</dbReference>
<evidence type="ECO:0000256" key="6">
    <source>
        <dbReference type="ARBA" id="ARBA00023004"/>
    </source>
</evidence>
<reference evidence="8" key="1">
    <citation type="submission" date="2022-08" db="EMBL/GenBank/DDBJ databases">
        <title>A Global Phylogenomic Analysis of the Shiitake Genus Lentinula.</title>
        <authorList>
            <consortium name="DOE Joint Genome Institute"/>
            <person name="Sierra-Patev S."/>
            <person name="Min B."/>
            <person name="Naranjo-Ortiz M."/>
            <person name="Looney B."/>
            <person name="Konkel Z."/>
            <person name="Slot J.C."/>
            <person name="Sakamoto Y."/>
            <person name="Steenwyk J.L."/>
            <person name="Rokas A."/>
            <person name="Carro J."/>
            <person name="Camarero S."/>
            <person name="Ferreira P."/>
            <person name="Molpeceres G."/>
            <person name="Ruiz-Duenas F.J."/>
            <person name="Serrano A."/>
            <person name="Henrissat B."/>
            <person name="Drula E."/>
            <person name="Hughes K.W."/>
            <person name="Mata J.L."/>
            <person name="Ishikawa N.K."/>
            <person name="Vargas-Isla R."/>
            <person name="Ushijima S."/>
            <person name="Smith C.A."/>
            <person name="Ahrendt S."/>
            <person name="Andreopoulos W."/>
            <person name="He G."/>
            <person name="Labutti K."/>
            <person name="Lipzen A."/>
            <person name="Ng V."/>
            <person name="Riley R."/>
            <person name="Sandor L."/>
            <person name="Barry K."/>
            <person name="Martinez A.T."/>
            <person name="Xiao Y."/>
            <person name="Gibbons J.G."/>
            <person name="Terashima K."/>
            <person name="Grigoriev I.V."/>
            <person name="Hibbett D.S."/>
        </authorList>
    </citation>
    <scope>NUCLEOTIDE SEQUENCE</scope>
    <source>
        <strain evidence="8">RHP3577 ss4</strain>
    </source>
</reference>
<dbReference type="InterPro" id="IPR050364">
    <property type="entry name" value="Cytochrome_P450_fung"/>
</dbReference>
<evidence type="ECO:0000256" key="5">
    <source>
        <dbReference type="ARBA" id="ARBA00023002"/>
    </source>
</evidence>
<comment type="caution">
    <text evidence="8">The sequence shown here is derived from an EMBL/GenBank/DDBJ whole genome shotgun (WGS) entry which is preliminary data.</text>
</comment>
<keyword evidence="4" id="KW-0479">Metal-binding</keyword>